<evidence type="ECO:0008006" key="10">
    <source>
        <dbReference type="Google" id="ProtNLM"/>
    </source>
</evidence>
<dbReference type="Pfam" id="PF10251">
    <property type="entry name" value="PEN-2"/>
    <property type="match status" value="1"/>
</dbReference>
<feature type="transmembrane region" description="Helical" evidence="7">
    <location>
        <begin position="94"/>
        <end position="113"/>
    </location>
</feature>
<dbReference type="AlphaFoldDB" id="A0A8J4G5V6"/>
<evidence type="ECO:0000256" key="3">
    <source>
        <dbReference type="ARBA" id="ARBA00022692"/>
    </source>
</evidence>
<name>A0A8J4G5V6_9CHLO</name>
<evidence type="ECO:0000256" key="7">
    <source>
        <dbReference type="SAM" id="Phobius"/>
    </source>
</evidence>
<keyword evidence="3 7" id="KW-0812">Transmembrane</keyword>
<organism evidence="8 9">
    <name type="scientific">Volvox reticuliferus</name>
    <dbReference type="NCBI Taxonomy" id="1737510"/>
    <lineage>
        <taxon>Eukaryota</taxon>
        <taxon>Viridiplantae</taxon>
        <taxon>Chlorophyta</taxon>
        <taxon>core chlorophytes</taxon>
        <taxon>Chlorophyceae</taxon>
        <taxon>CS clade</taxon>
        <taxon>Chlamydomonadales</taxon>
        <taxon>Volvocaceae</taxon>
        <taxon>Volvox</taxon>
    </lineage>
</organism>
<evidence type="ECO:0000313" key="9">
    <source>
        <dbReference type="Proteomes" id="UP000722791"/>
    </source>
</evidence>
<evidence type="ECO:0000313" key="8">
    <source>
        <dbReference type="EMBL" id="GIM00614.1"/>
    </source>
</evidence>
<evidence type="ECO:0000256" key="1">
    <source>
        <dbReference type="ARBA" id="ARBA00004141"/>
    </source>
</evidence>
<dbReference type="InterPro" id="IPR019379">
    <property type="entry name" value="Gamma_Secretase_Asp_P_PEN2"/>
</dbReference>
<dbReference type="PANTHER" id="PTHR16318:SF0">
    <property type="entry name" value="GAMMA-SECRETASE SUBUNIT PEN-2"/>
    <property type="match status" value="1"/>
</dbReference>
<evidence type="ECO:0000256" key="4">
    <source>
        <dbReference type="ARBA" id="ARBA00022976"/>
    </source>
</evidence>
<comment type="subcellular location">
    <subcellularLocation>
        <location evidence="1">Membrane</location>
        <topology evidence="1">Multi-pass membrane protein</topology>
    </subcellularLocation>
</comment>
<dbReference type="GO" id="GO:0007219">
    <property type="term" value="P:Notch signaling pathway"/>
    <property type="evidence" value="ECO:0007669"/>
    <property type="project" value="UniProtKB-KW"/>
</dbReference>
<gene>
    <name evidence="8" type="ORF">Vretimale_5590</name>
</gene>
<accession>A0A8J4G5V6</accession>
<dbReference type="EMBL" id="BNCQ01000008">
    <property type="protein sequence ID" value="GIM00614.1"/>
    <property type="molecule type" value="Genomic_DNA"/>
</dbReference>
<comment type="caution">
    <text evidence="8">The sequence shown here is derived from an EMBL/GenBank/DDBJ whole genome shotgun (WGS) entry which is preliminary data.</text>
</comment>
<comment type="similarity">
    <text evidence="2">Belongs to the PEN-2 family.</text>
</comment>
<protein>
    <recommendedName>
        <fullName evidence="10">Gamma-secretase subunit PEN-2</fullName>
    </recommendedName>
</protein>
<evidence type="ECO:0000256" key="2">
    <source>
        <dbReference type="ARBA" id="ARBA00009607"/>
    </source>
</evidence>
<feature type="non-terminal residue" evidence="8">
    <location>
        <position position="1"/>
    </location>
</feature>
<feature type="transmembrane region" description="Helical" evidence="7">
    <location>
        <begin position="133"/>
        <end position="153"/>
    </location>
</feature>
<keyword evidence="4" id="KW-0914">Notch signaling pathway</keyword>
<dbReference type="PANTHER" id="PTHR16318">
    <property type="entry name" value="GAMMA-SECRETASE SUBUNIT PEN-2"/>
    <property type="match status" value="1"/>
</dbReference>
<sequence length="181" mass="20209">LSCEGRALSSCSLTSACKPLTSTSLSSISLPNKFVKATHLLAWRSCLLTSSHNSMSSALMNNDGEAIVHEQVVESVDYEAMPVAKARTLSRRMFFGGFCFLPLLWAVNVWLFWPDFRSPRGDQVIKRHTRWSAIFFIISTSFFLPWLLVYAIAGKRLLSWKVYHALDAAALDLSQYGIGAI</sequence>
<evidence type="ECO:0000256" key="5">
    <source>
        <dbReference type="ARBA" id="ARBA00022989"/>
    </source>
</evidence>
<evidence type="ECO:0000256" key="6">
    <source>
        <dbReference type="ARBA" id="ARBA00023136"/>
    </source>
</evidence>
<proteinExistence type="inferred from homology"/>
<dbReference type="Proteomes" id="UP000722791">
    <property type="component" value="Unassembled WGS sequence"/>
</dbReference>
<keyword evidence="5 7" id="KW-1133">Transmembrane helix</keyword>
<reference evidence="8" key="1">
    <citation type="journal article" date="2021" name="Proc. Natl. Acad. Sci. U.S.A.">
        <title>Three genomes in the algal genus Volvox reveal the fate of a haploid sex-determining region after a transition to homothallism.</title>
        <authorList>
            <person name="Yamamoto K."/>
            <person name="Hamaji T."/>
            <person name="Kawai-Toyooka H."/>
            <person name="Matsuzaki R."/>
            <person name="Takahashi F."/>
            <person name="Nishimura Y."/>
            <person name="Kawachi M."/>
            <person name="Noguchi H."/>
            <person name="Minakuchi Y."/>
            <person name="Umen J.G."/>
            <person name="Toyoda A."/>
            <person name="Nozaki H."/>
        </authorList>
    </citation>
    <scope>NUCLEOTIDE SEQUENCE</scope>
    <source>
        <strain evidence="8">NIES-3785</strain>
    </source>
</reference>
<keyword evidence="6 7" id="KW-0472">Membrane</keyword>
<dbReference type="GO" id="GO:0070765">
    <property type="term" value="C:gamma-secretase complex"/>
    <property type="evidence" value="ECO:0007669"/>
    <property type="project" value="TreeGrafter"/>
</dbReference>